<evidence type="ECO:0000313" key="6">
    <source>
        <dbReference type="Proteomes" id="UP001595462"/>
    </source>
</evidence>
<dbReference type="SUPFAM" id="SSF46785">
    <property type="entry name" value="Winged helix' DNA-binding domain"/>
    <property type="match status" value="1"/>
</dbReference>
<dbReference type="InterPro" id="IPR036390">
    <property type="entry name" value="WH_DNA-bd_sf"/>
</dbReference>
<dbReference type="SMART" id="SM00895">
    <property type="entry name" value="FCD"/>
    <property type="match status" value="1"/>
</dbReference>
<keyword evidence="2" id="KW-0238">DNA-binding</keyword>
<dbReference type="SMART" id="SM00345">
    <property type="entry name" value="HTH_GNTR"/>
    <property type="match status" value="1"/>
</dbReference>
<evidence type="ECO:0000256" key="2">
    <source>
        <dbReference type="ARBA" id="ARBA00023125"/>
    </source>
</evidence>
<accession>A0ABV7EM95</accession>
<evidence type="ECO:0000256" key="1">
    <source>
        <dbReference type="ARBA" id="ARBA00023015"/>
    </source>
</evidence>
<dbReference type="PRINTS" id="PR00035">
    <property type="entry name" value="HTHGNTR"/>
</dbReference>
<comment type="caution">
    <text evidence="5">The sequence shown here is derived from an EMBL/GenBank/DDBJ whole genome shotgun (WGS) entry which is preliminary data.</text>
</comment>
<dbReference type="PANTHER" id="PTHR43537">
    <property type="entry name" value="TRANSCRIPTIONAL REGULATOR, GNTR FAMILY"/>
    <property type="match status" value="1"/>
</dbReference>
<dbReference type="CDD" id="cd07377">
    <property type="entry name" value="WHTH_GntR"/>
    <property type="match status" value="1"/>
</dbReference>
<gene>
    <name evidence="5" type="ORF">ACFOSU_01080</name>
</gene>
<dbReference type="SUPFAM" id="SSF48008">
    <property type="entry name" value="GntR ligand-binding domain-like"/>
    <property type="match status" value="1"/>
</dbReference>
<organism evidence="5 6">
    <name type="scientific">Salinisphaera aquimarina</name>
    <dbReference type="NCBI Taxonomy" id="2094031"/>
    <lineage>
        <taxon>Bacteria</taxon>
        <taxon>Pseudomonadati</taxon>
        <taxon>Pseudomonadota</taxon>
        <taxon>Gammaproteobacteria</taxon>
        <taxon>Salinisphaerales</taxon>
        <taxon>Salinisphaeraceae</taxon>
        <taxon>Salinisphaera</taxon>
    </lineage>
</organism>
<dbReference type="RefSeq" id="WP_380685587.1">
    <property type="nucleotide sequence ID" value="NZ_JBHRSS010000001.1"/>
</dbReference>
<dbReference type="InterPro" id="IPR036388">
    <property type="entry name" value="WH-like_DNA-bd_sf"/>
</dbReference>
<reference evidence="6" key="1">
    <citation type="journal article" date="2019" name="Int. J. Syst. Evol. Microbiol.">
        <title>The Global Catalogue of Microorganisms (GCM) 10K type strain sequencing project: providing services to taxonomists for standard genome sequencing and annotation.</title>
        <authorList>
            <consortium name="The Broad Institute Genomics Platform"/>
            <consortium name="The Broad Institute Genome Sequencing Center for Infectious Disease"/>
            <person name="Wu L."/>
            <person name="Ma J."/>
        </authorList>
    </citation>
    <scope>NUCLEOTIDE SEQUENCE [LARGE SCALE GENOMIC DNA]</scope>
    <source>
        <strain evidence="6">KCTC 52640</strain>
    </source>
</reference>
<evidence type="ECO:0000313" key="5">
    <source>
        <dbReference type="EMBL" id="MFC3102480.1"/>
    </source>
</evidence>
<dbReference type="InterPro" id="IPR008920">
    <property type="entry name" value="TF_FadR/GntR_C"/>
</dbReference>
<dbReference type="Pfam" id="PF07729">
    <property type="entry name" value="FCD"/>
    <property type="match status" value="1"/>
</dbReference>
<keyword evidence="3" id="KW-0804">Transcription</keyword>
<dbReference type="InterPro" id="IPR011711">
    <property type="entry name" value="GntR_C"/>
</dbReference>
<feature type="domain" description="HTH gntR-type" evidence="4">
    <location>
        <begin position="2"/>
        <end position="70"/>
    </location>
</feature>
<dbReference type="PANTHER" id="PTHR43537:SF5">
    <property type="entry name" value="UXU OPERON TRANSCRIPTIONAL REGULATOR"/>
    <property type="match status" value="1"/>
</dbReference>
<dbReference type="EMBL" id="JBHRSS010000001">
    <property type="protein sequence ID" value="MFC3102480.1"/>
    <property type="molecule type" value="Genomic_DNA"/>
</dbReference>
<protein>
    <submittedName>
        <fullName evidence="5">FCD domain-containing protein</fullName>
    </submittedName>
</protein>
<sequence>MSRQYQRIGERISAEIAQGDLTTGDRLPTEREYAERFGVSRTVVREAFIMLELAGRVNVRKGSGTYVCDPNSAALTNPAPAGDAPDSEDIGPFELLNARQVVESAIAACAAELITKPEIRRLQQLLDDERRGLTDVARGRSQHVEADAADRAFHLGIAEATQNTLLYEMATRLWDQRRRSPMWQHLHARILDFSYRNDWLADHDAILRQLRKRDSQAAQQAMWIHLENVKTTLFALSDTDDPRFDGYLYQQARAR</sequence>
<proteinExistence type="predicted"/>
<dbReference type="PROSITE" id="PS50949">
    <property type="entry name" value="HTH_GNTR"/>
    <property type="match status" value="1"/>
</dbReference>
<dbReference type="InterPro" id="IPR000524">
    <property type="entry name" value="Tscrpt_reg_HTH_GntR"/>
</dbReference>
<evidence type="ECO:0000256" key="3">
    <source>
        <dbReference type="ARBA" id="ARBA00023163"/>
    </source>
</evidence>
<evidence type="ECO:0000259" key="4">
    <source>
        <dbReference type="PROSITE" id="PS50949"/>
    </source>
</evidence>
<dbReference type="Gene3D" id="1.10.10.10">
    <property type="entry name" value="Winged helix-like DNA-binding domain superfamily/Winged helix DNA-binding domain"/>
    <property type="match status" value="1"/>
</dbReference>
<keyword evidence="6" id="KW-1185">Reference proteome</keyword>
<name>A0ABV7EM95_9GAMM</name>
<dbReference type="Gene3D" id="1.20.120.530">
    <property type="entry name" value="GntR ligand-binding domain-like"/>
    <property type="match status" value="1"/>
</dbReference>
<keyword evidence="1" id="KW-0805">Transcription regulation</keyword>
<dbReference type="Proteomes" id="UP001595462">
    <property type="component" value="Unassembled WGS sequence"/>
</dbReference>
<dbReference type="Pfam" id="PF00392">
    <property type="entry name" value="GntR"/>
    <property type="match status" value="1"/>
</dbReference>